<evidence type="ECO:0000256" key="6">
    <source>
        <dbReference type="SAM" id="Phobius"/>
    </source>
</evidence>
<keyword evidence="5 6" id="KW-0472">Membrane</keyword>
<feature type="transmembrane region" description="Helical" evidence="6">
    <location>
        <begin position="251"/>
        <end position="269"/>
    </location>
</feature>
<protein>
    <submittedName>
        <fullName evidence="7">AI-2E family transporter</fullName>
    </submittedName>
</protein>
<dbReference type="GO" id="GO:0016020">
    <property type="term" value="C:membrane"/>
    <property type="evidence" value="ECO:0007669"/>
    <property type="project" value="UniProtKB-SubCell"/>
</dbReference>
<dbReference type="PANTHER" id="PTHR21716">
    <property type="entry name" value="TRANSMEMBRANE PROTEIN"/>
    <property type="match status" value="1"/>
</dbReference>
<comment type="similarity">
    <text evidence="2">Belongs to the autoinducer-2 exporter (AI-2E) (TC 2.A.86) family.</text>
</comment>
<dbReference type="RefSeq" id="WP_130990011.1">
    <property type="nucleotide sequence ID" value="NZ_SISK01000002.1"/>
</dbReference>
<comment type="caution">
    <text evidence="7">The sequence shown here is derived from an EMBL/GenBank/DDBJ whole genome shotgun (WGS) entry which is preliminary data.</text>
</comment>
<proteinExistence type="inferred from homology"/>
<evidence type="ECO:0000256" key="3">
    <source>
        <dbReference type="ARBA" id="ARBA00022692"/>
    </source>
</evidence>
<feature type="transmembrane region" description="Helical" evidence="6">
    <location>
        <begin position="155"/>
        <end position="177"/>
    </location>
</feature>
<feature type="transmembrane region" description="Helical" evidence="6">
    <location>
        <begin position="276"/>
        <end position="298"/>
    </location>
</feature>
<evidence type="ECO:0000256" key="1">
    <source>
        <dbReference type="ARBA" id="ARBA00004141"/>
    </source>
</evidence>
<evidence type="ECO:0000313" key="7">
    <source>
        <dbReference type="EMBL" id="TBN42583.1"/>
    </source>
</evidence>
<evidence type="ECO:0000313" key="8">
    <source>
        <dbReference type="Proteomes" id="UP000293520"/>
    </source>
</evidence>
<reference evidence="7 8" key="1">
    <citation type="submission" date="2019-02" db="EMBL/GenBank/DDBJ databases">
        <title>Paracoccus subflavus sp. nov., isolated from marine sediment of the Pacific Ocean.</title>
        <authorList>
            <person name="Zhang G."/>
        </authorList>
    </citation>
    <scope>NUCLEOTIDE SEQUENCE [LARGE SCALE GENOMIC DNA]</scope>
    <source>
        <strain evidence="7 8">GY0581</strain>
    </source>
</reference>
<dbReference type="PANTHER" id="PTHR21716:SF62">
    <property type="entry name" value="TRANSPORT PROTEIN YDBI-RELATED"/>
    <property type="match status" value="1"/>
</dbReference>
<evidence type="ECO:0000256" key="5">
    <source>
        <dbReference type="ARBA" id="ARBA00023136"/>
    </source>
</evidence>
<dbReference type="AlphaFoldDB" id="A0A4Q9G5R8"/>
<feature type="transmembrane region" description="Helical" evidence="6">
    <location>
        <begin position="16"/>
        <end position="33"/>
    </location>
</feature>
<evidence type="ECO:0000256" key="2">
    <source>
        <dbReference type="ARBA" id="ARBA00009773"/>
    </source>
</evidence>
<dbReference type="Pfam" id="PF01594">
    <property type="entry name" value="AI-2E_transport"/>
    <property type="match status" value="1"/>
</dbReference>
<accession>A0A4Q9G5R8</accession>
<feature type="transmembrane region" description="Helical" evidence="6">
    <location>
        <begin position="71"/>
        <end position="93"/>
    </location>
</feature>
<dbReference type="EMBL" id="SISK01000002">
    <property type="protein sequence ID" value="TBN42583.1"/>
    <property type="molecule type" value="Genomic_DNA"/>
</dbReference>
<evidence type="ECO:0000256" key="4">
    <source>
        <dbReference type="ARBA" id="ARBA00022989"/>
    </source>
</evidence>
<dbReference type="GO" id="GO:0055085">
    <property type="term" value="P:transmembrane transport"/>
    <property type="evidence" value="ECO:0007669"/>
    <property type="project" value="TreeGrafter"/>
</dbReference>
<feature type="transmembrane region" description="Helical" evidence="6">
    <location>
        <begin position="39"/>
        <end position="59"/>
    </location>
</feature>
<gene>
    <name evidence="7" type="ORF">EYE42_03925</name>
</gene>
<comment type="subcellular location">
    <subcellularLocation>
        <location evidence="1">Membrane</location>
        <topology evidence="1">Multi-pass membrane protein</topology>
    </subcellularLocation>
</comment>
<keyword evidence="8" id="KW-1185">Reference proteome</keyword>
<organism evidence="7 8">
    <name type="scientific">Paracoccus subflavus</name>
    <dbReference type="NCBI Taxonomy" id="2528244"/>
    <lineage>
        <taxon>Bacteria</taxon>
        <taxon>Pseudomonadati</taxon>
        <taxon>Pseudomonadota</taxon>
        <taxon>Alphaproteobacteria</taxon>
        <taxon>Rhodobacterales</taxon>
        <taxon>Paracoccaceae</taxon>
        <taxon>Paracoccus</taxon>
    </lineage>
</organism>
<feature type="transmembrane region" description="Helical" evidence="6">
    <location>
        <begin position="310"/>
        <end position="340"/>
    </location>
</feature>
<keyword evidence="4 6" id="KW-1133">Transmembrane helix</keyword>
<feature type="transmembrane region" description="Helical" evidence="6">
    <location>
        <begin position="221"/>
        <end position="245"/>
    </location>
</feature>
<dbReference type="Proteomes" id="UP000293520">
    <property type="component" value="Unassembled WGS sequence"/>
</dbReference>
<name>A0A4Q9G5R8_9RHOB</name>
<keyword evidence="3 6" id="KW-0812">Transmembrane</keyword>
<dbReference type="InterPro" id="IPR002549">
    <property type="entry name" value="AI-2E-like"/>
</dbReference>
<sequence length="355" mass="37152">MTEPLPKPPARPRLQPGPIATALAGILLLVALWQWSNVLLMGFGAILIAIALRAGAAFLHRHAGLGFKPGVVAVALAVVLVLAGMVALAGPAISDQFRQLIGSLPDAWDQVTTWLSESSVGQFLEQRMEDAARTENGGAATDSLPSVFGYVTGTLSTVFGGVANLILLLTVAVFLALDAPMYRGGALRLVPLSYRARTGRIADELAQALARWMGGQALDMLLVAVATGLGLWLLGVPLALVLGLIAGLTNIIPVVGPFLSGIPAVLFALTQGFDMAIYVALLFVVIQQVEGNLLMPMIQRYAADLPPALTVLAIVAFGGLFGFAGIVLATPLLLVAIILVKRIYVEDVLGDRLGD</sequence>
<dbReference type="OrthoDB" id="5761230at2"/>